<dbReference type="InParanoid" id="A0A098DGL6"/>
<dbReference type="AlphaFoldDB" id="A0A098DGL6"/>
<evidence type="ECO:0000256" key="1">
    <source>
        <dbReference type="SAM" id="MobiDB-lite"/>
    </source>
</evidence>
<reference evidence="3" key="4">
    <citation type="submission" date="2017-01" db="UniProtKB">
        <authorList>
            <consortium name="EnsemblFungi"/>
        </authorList>
    </citation>
    <scope>IDENTIFICATION</scope>
    <source>
        <strain evidence="3">PH-1 / ATCC MYA-4620 / FGSC 9075 / NRRL 31084</strain>
    </source>
</reference>
<evidence type="ECO:0000313" key="2">
    <source>
        <dbReference type="EMBL" id="CEF77592.1"/>
    </source>
</evidence>
<gene>
    <name evidence="2" type="ORF">FGRAMPH1_01T11577</name>
</gene>
<reference evidence="2 4" key="3">
    <citation type="journal article" date="2015" name="BMC Genomics">
        <title>The completed genome sequence of the pathogenic ascomycete fungus Fusarium graminearum.</title>
        <authorList>
            <person name="King R."/>
            <person name="Urban M."/>
            <person name="Hammond-Kosack M.C."/>
            <person name="Hassani-Pak K."/>
            <person name="Hammond-Kosack K.E."/>
        </authorList>
    </citation>
    <scope>NUCLEOTIDE SEQUENCE [LARGE SCALE GENOMIC DNA]</scope>
    <source>
        <strain evidence="4">ATCC MYA-4620 / CBS 123657 / FGSC 9075 / NRRL 31084 / PH-1</strain>
        <strain evidence="2">PH-1</strain>
    </source>
</reference>
<sequence length="427" mass="49159">MSLKLVELLSDQHSPNLDIVDLILSNLGIAGIFALHATCRRLRWVVRHMTESPYLLNINKKLERYFDDPASFRYQLGKCNGVIRGDFVRSFLAFSSPTSSTLDVVAQGGSNIGALMRYLYRDEGYIRDWQGDTPLDDDDNENDNNDNNDDDSSDEDDEDNDDYTLSYGFIILRRRKPFDVSVRIKLASPIFEIINNADTSADLMFISWNKVYCLFPLPTIKRHKFFFVRPADGIRGDTPREYKAAGWTTRDFVWPDEAPELIPREALQQIGGQRSLIIDLTDPPIGEFTPDYVLESGVFSINWAVANFDGHYILSVGVHQSFTRVALRYINTTGLTGIAQQSWHEFLQSRVRLWVYMELRKMDPIDMPACNHLNIWYKCPMCVRVRMPSTWDYADDHVFTWFQEWRRKETGLVLLPPAPVANPGFSL</sequence>
<accession>A0A098DGL6</accession>
<evidence type="ECO:0000313" key="4">
    <source>
        <dbReference type="Proteomes" id="UP000070720"/>
    </source>
</evidence>
<dbReference type="eggNOG" id="ENOG502S6I6">
    <property type="taxonomic scope" value="Eukaryota"/>
</dbReference>
<feature type="compositionally biased region" description="Acidic residues" evidence="1">
    <location>
        <begin position="134"/>
        <end position="161"/>
    </location>
</feature>
<dbReference type="EMBL" id="HG970333">
    <property type="protein sequence ID" value="CEF77592.1"/>
    <property type="molecule type" value="Genomic_DNA"/>
</dbReference>
<feature type="region of interest" description="Disordered" evidence="1">
    <location>
        <begin position="131"/>
        <end position="161"/>
    </location>
</feature>
<name>A0A098DGL6_GIBZE</name>
<dbReference type="EnsemblFungi" id="CEF77592">
    <property type="protein sequence ID" value="CEF77592"/>
    <property type="gene ID" value="FGRRES_12556_M"/>
</dbReference>
<evidence type="ECO:0000313" key="3">
    <source>
        <dbReference type="EnsemblFungi" id="CEF77592"/>
    </source>
</evidence>
<reference evidence="3 4" key="1">
    <citation type="journal article" date="2007" name="Science">
        <title>The Fusarium graminearum genome reveals a link between localized polymorphism and pathogen specialization.</title>
        <authorList>
            <person name="Cuomo C.A."/>
            <person name="Gueldener U."/>
            <person name="Xu J.-R."/>
            <person name="Trail F."/>
            <person name="Turgeon B.G."/>
            <person name="Di Pietro A."/>
            <person name="Walton J.D."/>
            <person name="Ma L.-J."/>
            <person name="Baker S.E."/>
            <person name="Rep M."/>
            <person name="Adam G."/>
            <person name="Antoniw J."/>
            <person name="Baldwin T."/>
            <person name="Calvo S.E."/>
            <person name="Chang Y.-L."/>
            <person name="DeCaprio D."/>
            <person name="Gale L.R."/>
            <person name="Gnerre S."/>
            <person name="Goswami R.S."/>
            <person name="Hammond-Kosack K."/>
            <person name="Harris L.J."/>
            <person name="Hilburn K."/>
            <person name="Kennell J.C."/>
            <person name="Kroken S."/>
            <person name="Magnuson J.K."/>
            <person name="Mannhaupt G."/>
            <person name="Mauceli E.W."/>
            <person name="Mewes H.-W."/>
            <person name="Mitterbauer R."/>
            <person name="Muehlbauer G."/>
            <person name="Muensterkoetter M."/>
            <person name="Nelson D."/>
            <person name="O'Donnell K."/>
            <person name="Ouellet T."/>
            <person name="Qi W."/>
            <person name="Quesneville H."/>
            <person name="Roncero M.I.G."/>
            <person name="Seong K.-Y."/>
            <person name="Tetko I.V."/>
            <person name="Urban M."/>
            <person name="Waalwijk C."/>
            <person name="Ward T.J."/>
            <person name="Yao J."/>
            <person name="Birren B.W."/>
            <person name="Kistler H.C."/>
        </authorList>
    </citation>
    <scope>NUCLEOTIDE SEQUENCE [LARGE SCALE GENOMIC DNA]</scope>
    <source>
        <strain evidence="4">ATCC MYA-4620 / CBS 123657 / FGSC 9075 / NRRL 31084 / PH-1</strain>
        <strain evidence="3">PH-1 / ATCC MYA-4620 / FGSC 9075 / NRRL 31084</strain>
    </source>
</reference>
<dbReference type="Proteomes" id="UP000070720">
    <property type="component" value="Chromosome 2"/>
</dbReference>
<proteinExistence type="predicted"/>
<dbReference type="VEuPathDB" id="FungiDB:FGRAMPH1_01G11577"/>
<protein>
    <submittedName>
        <fullName evidence="2">Chromosome 2, complete genome</fullName>
    </submittedName>
</protein>
<accession>A0A0E0S267</accession>
<reference evidence="3 4" key="2">
    <citation type="journal article" date="2010" name="Nature">
        <title>Comparative genomics reveals mobile pathogenicity chromosomes in Fusarium.</title>
        <authorList>
            <person name="Ma L.J."/>
            <person name="van der Does H.C."/>
            <person name="Borkovich K.A."/>
            <person name="Coleman J.J."/>
            <person name="Daboussi M.J."/>
            <person name="Di Pietro A."/>
            <person name="Dufresne M."/>
            <person name="Freitag M."/>
            <person name="Grabherr M."/>
            <person name="Henrissat B."/>
            <person name="Houterman P.M."/>
            <person name="Kang S."/>
            <person name="Shim W.B."/>
            <person name="Woloshuk C."/>
            <person name="Xie X."/>
            <person name="Xu J.R."/>
            <person name="Antoniw J."/>
            <person name="Baker S.E."/>
            <person name="Bluhm B.H."/>
            <person name="Breakspear A."/>
            <person name="Brown D.W."/>
            <person name="Butchko R.A."/>
            <person name="Chapman S."/>
            <person name="Coulson R."/>
            <person name="Coutinho P.M."/>
            <person name="Danchin E.G."/>
            <person name="Diener A."/>
            <person name="Gale L.R."/>
            <person name="Gardiner D.M."/>
            <person name="Goff S."/>
            <person name="Hammond-Kosack K.E."/>
            <person name="Hilburn K."/>
            <person name="Hua-Van A."/>
            <person name="Jonkers W."/>
            <person name="Kazan K."/>
            <person name="Kodira C.D."/>
            <person name="Koehrsen M."/>
            <person name="Kumar L."/>
            <person name="Lee Y.H."/>
            <person name="Li L."/>
            <person name="Manners J.M."/>
            <person name="Miranda-Saavedra D."/>
            <person name="Mukherjee M."/>
            <person name="Park G."/>
            <person name="Park J."/>
            <person name="Park S.Y."/>
            <person name="Proctor R.H."/>
            <person name="Regev A."/>
            <person name="Ruiz-Roldan M.C."/>
            <person name="Sain D."/>
            <person name="Sakthikumar S."/>
            <person name="Sykes S."/>
            <person name="Schwartz D.C."/>
            <person name="Turgeon B.G."/>
            <person name="Wapinski I."/>
            <person name="Yoder O."/>
            <person name="Young S."/>
            <person name="Zeng Q."/>
            <person name="Zhou S."/>
            <person name="Galagan J."/>
            <person name="Cuomo C.A."/>
            <person name="Kistler H.C."/>
            <person name="Rep M."/>
        </authorList>
    </citation>
    <scope>GENOME REANNOTATION</scope>
    <source>
        <strain evidence="4">ATCC MYA-4620 / CBS 123657 / FGSC 9075 / NRRL 31084 / PH-1</strain>
        <strain evidence="3">PH-1 / ATCC MYA-4620 / FGSC 9075 / NRRL 31084</strain>
    </source>
</reference>
<organism evidence="2 4">
    <name type="scientific">Gibberella zeae (strain ATCC MYA-4620 / CBS 123657 / FGSC 9075 / NRRL 31084 / PH-1)</name>
    <name type="common">Wheat head blight fungus</name>
    <name type="synonym">Fusarium graminearum</name>
    <dbReference type="NCBI Taxonomy" id="229533"/>
    <lineage>
        <taxon>Eukaryota</taxon>
        <taxon>Fungi</taxon>
        <taxon>Dikarya</taxon>
        <taxon>Ascomycota</taxon>
        <taxon>Pezizomycotina</taxon>
        <taxon>Sordariomycetes</taxon>
        <taxon>Hypocreomycetidae</taxon>
        <taxon>Hypocreales</taxon>
        <taxon>Nectriaceae</taxon>
        <taxon>Fusarium</taxon>
    </lineage>
</organism>
<keyword evidence="4" id="KW-1185">Reference proteome</keyword>